<evidence type="ECO:0000313" key="12">
    <source>
        <dbReference type="EMBL" id="MDC8753333.1"/>
    </source>
</evidence>
<dbReference type="CDD" id="cd00814">
    <property type="entry name" value="MetRS_core"/>
    <property type="match status" value="1"/>
</dbReference>
<dbReference type="GO" id="GO:0004825">
    <property type="term" value="F:methionine-tRNA ligase activity"/>
    <property type="evidence" value="ECO:0007669"/>
    <property type="project" value="UniProtKB-EC"/>
</dbReference>
<evidence type="ECO:0000256" key="2">
    <source>
        <dbReference type="ARBA" id="ARBA00004496"/>
    </source>
</evidence>
<dbReference type="InterPro" id="IPR015413">
    <property type="entry name" value="Methionyl/Leucyl_tRNA_Synth"/>
</dbReference>
<evidence type="ECO:0000313" key="13">
    <source>
        <dbReference type="Proteomes" id="UP001216558"/>
    </source>
</evidence>
<comment type="subcellular location">
    <subcellularLocation>
        <location evidence="2 9">Cytoplasm</location>
    </subcellularLocation>
</comment>
<dbReference type="Proteomes" id="UP001216558">
    <property type="component" value="Unassembled WGS sequence"/>
</dbReference>
<dbReference type="RefSeq" id="WP_273675621.1">
    <property type="nucleotide sequence ID" value="NZ_JAQQXQ010000001.1"/>
</dbReference>
<dbReference type="SUPFAM" id="SSF52374">
    <property type="entry name" value="Nucleotidylyl transferase"/>
    <property type="match status" value="1"/>
</dbReference>
<gene>
    <name evidence="9 12" type="primary">metG</name>
    <name evidence="12" type="ORF">OIK40_01605</name>
</gene>
<dbReference type="Gene3D" id="3.40.50.620">
    <property type="entry name" value="HUPs"/>
    <property type="match status" value="1"/>
</dbReference>
<dbReference type="HAMAP" id="MF_01228">
    <property type="entry name" value="Met_tRNA_synth_type2"/>
    <property type="match status" value="1"/>
</dbReference>
<evidence type="ECO:0000259" key="11">
    <source>
        <dbReference type="Pfam" id="PF19303"/>
    </source>
</evidence>
<comment type="subunit">
    <text evidence="9">Monomer.</text>
</comment>
<evidence type="ECO:0000259" key="10">
    <source>
        <dbReference type="Pfam" id="PF09334"/>
    </source>
</evidence>
<evidence type="ECO:0000256" key="9">
    <source>
        <dbReference type="HAMAP-Rule" id="MF_01228"/>
    </source>
</evidence>
<evidence type="ECO:0000256" key="1">
    <source>
        <dbReference type="ARBA" id="ARBA00003314"/>
    </source>
</evidence>
<dbReference type="Gene3D" id="2.170.220.10">
    <property type="match status" value="1"/>
</dbReference>
<comment type="catalytic activity">
    <reaction evidence="9">
        <text>tRNA(Met) + L-methionine + ATP = L-methionyl-tRNA(Met) + AMP + diphosphate</text>
        <dbReference type="Rhea" id="RHEA:13481"/>
        <dbReference type="Rhea" id="RHEA-COMP:9667"/>
        <dbReference type="Rhea" id="RHEA-COMP:9698"/>
        <dbReference type="ChEBI" id="CHEBI:30616"/>
        <dbReference type="ChEBI" id="CHEBI:33019"/>
        <dbReference type="ChEBI" id="CHEBI:57844"/>
        <dbReference type="ChEBI" id="CHEBI:78442"/>
        <dbReference type="ChEBI" id="CHEBI:78530"/>
        <dbReference type="ChEBI" id="CHEBI:456215"/>
        <dbReference type="EC" id="6.1.1.10"/>
    </reaction>
</comment>
<keyword evidence="7 9" id="KW-0648">Protein biosynthesis</keyword>
<dbReference type="PROSITE" id="PS00178">
    <property type="entry name" value="AA_TRNA_LIGASE_I"/>
    <property type="match status" value="1"/>
</dbReference>
<dbReference type="InterPro" id="IPR014729">
    <property type="entry name" value="Rossmann-like_a/b/a_fold"/>
</dbReference>
<dbReference type="EC" id="6.1.1.10" evidence="9"/>
<evidence type="ECO:0000256" key="5">
    <source>
        <dbReference type="ARBA" id="ARBA00022741"/>
    </source>
</evidence>
<comment type="caution">
    <text evidence="9">Lacks conserved residue(s) required for the propagation of feature annotation.</text>
</comment>
<evidence type="ECO:0000256" key="4">
    <source>
        <dbReference type="ARBA" id="ARBA00022598"/>
    </source>
</evidence>
<keyword evidence="6 9" id="KW-0067">ATP-binding</keyword>
<evidence type="ECO:0000256" key="7">
    <source>
        <dbReference type="ARBA" id="ARBA00022917"/>
    </source>
</evidence>
<dbReference type="InterPro" id="IPR009080">
    <property type="entry name" value="tRNAsynth_Ia_anticodon-bd"/>
</dbReference>
<feature type="domain" description="Methionyl-tRNA synthetase anticodon-binding" evidence="11">
    <location>
        <begin position="384"/>
        <end position="514"/>
    </location>
</feature>
<dbReference type="InterPro" id="IPR041872">
    <property type="entry name" value="Anticodon_Met"/>
</dbReference>
<comment type="similarity">
    <text evidence="9">Belongs to the class-I aminoacyl-tRNA synthetase family. MetG type 2B subfamily.</text>
</comment>
<evidence type="ECO:0000256" key="6">
    <source>
        <dbReference type="ARBA" id="ARBA00022840"/>
    </source>
</evidence>
<evidence type="ECO:0000256" key="3">
    <source>
        <dbReference type="ARBA" id="ARBA00022490"/>
    </source>
</evidence>
<dbReference type="InterPro" id="IPR001412">
    <property type="entry name" value="aa-tRNA-synth_I_CS"/>
</dbReference>
<dbReference type="InterPro" id="IPR023457">
    <property type="entry name" value="Met-tRNA_synth_2"/>
</dbReference>
<name>A0ABT5JL84_9SPHN</name>
<comment type="function">
    <text evidence="1 9">Is required not only for elongation of protein synthesis but also for the initiation of all mRNA translation through initiator tRNA(fMet) aminoacylation.</text>
</comment>
<protein>
    <recommendedName>
        <fullName evidence="9">Methionine--tRNA ligase</fullName>
        <ecNumber evidence="9">6.1.1.10</ecNumber>
    </recommendedName>
    <alternativeName>
        <fullName evidence="9">Methionyl-tRNA synthetase</fullName>
        <shortName evidence="9">MetRS</shortName>
    </alternativeName>
</protein>
<keyword evidence="4 9" id="KW-0436">Ligase</keyword>
<comment type="caution">
    <text evidence="12">The sequence shown here is derived from an EMBL/GenBank/DDBJ whole genome shotgun (WGS) entry which is preliminary data.</text>
</comment>
<dbReference type="CDD" id="cd07957">
    <property type="entry name" value="Anticodon_Ia_Met"/>
    <property type="match status" value="1"/>
</dbReference>
<evidence type="ECO:0000256" key="8">
    <source>
        <dbReference type="ARBA" id="ARBA00023146"/>
    </source>
</evidence>
<dbReference type="PRINTS" id="PR01041">
    <property type="entry name" value="TRNASYNTHMET"/>
</dbReference>
<dbReference type="Gene3D" id="1.10.730.10">
    <property type="entry name" value="Isoleucyl-tRNA Synthetase, Domain 1"/>
    <property type="match status" value="1"/>
</dbReference>
<keyword evidence="8 9" id="KW-0030">Aminoacyl-tRNA synthetase</keyword>
<feature type="short sequence motif" description="'HIGH' region" evidence="9">
    <location>
        <begin position="16"/>
        <end position="26"/>
    </location>
</feature>
<feature type="domain" description="Methionyl/Leucyl tRNA synthetase" evidence="10">
    <location>
        <begin position="10"/>
        <end position="366"/>
    </location>
</feature>
<dbReference type="EMBL" id="JAQQXQ010000001">
    <property type="protein sequence ID" value="MDC8753333.1"/>
    <property type="molecule type" value="Genomic_DNA"/>
</dbReference>
<dbReference type="Pfam" id="PF09334">
    <property type="entry name" value="tRNA-synt_1g"/>
    <property type="match status" value="1"/>
</dbReference>
<dbReference type="SUPFAM" id="SSF47323">
    <property type="entry name" value="Anticodon-binding domain of a subclass of class I aminoacyl-tRNA synthetases"/>
    <property type="match status" value="1"/>
</dbReference>
<keyword evidence="3 9" id="KW-0963">Cytoplasm</keyword>
<dbReference type="NCBIfam" id="TIGR00398">
    <property type="entry name" value="metG"/>
    <property type="match status" value="1"/>
</dbReference>
<dbReference type="Pfam" id="PF19303">
    <property type="entry name" value="Anticodon_3"/>
    <property type="match status" value="1"/>
</dbReference>
<reference evidence="12 13" key="1">
    <citation type="submission" date="2022-10" db="EMBL/GenBank/DDBJ databases">
        <title>Erythrobacter sp. sf7 Genome sequencing.</title>
        <authorList>
            <person name="Park S."/>
        </authorList>
    </citation>
    <scope>NUCLEOTIDE SEQUENCE [LARGE SCALE GENOMIC DNA]</scope>
    <source>
        <strain evidence="13">sf7</strain>
    </source>
</reference>
<dbReference type="InterPro" id="IPR014758">
    <property type="entry name" value="Met-tRNA_synth"/>
</dbReference>
<dbReference type="NCBIfam" id="NF008900">
    <property type="entry name" value="PRK12267.1"/>
    <property type="match status" value="1"/>
</dbReference>
<keyword evidence="13" id="KW-1185">Reference proteome</keyword>
<accession>A0ABT5JL84</accession>
<dbReference type="PANTHER" id="PTHR43326">
    <property type="entry name" value="METHIONYL-TRNA SYNTHETASE"/>
    <property type="match status" value="1"/>
</dbReference>
<organism evidence="12 13">
    <name type="scientific">Erythrobacter fulvus</name>
    <dbReference type="NCBI Taxonomy" id="2987523"/>
    <lineage>
        <taxon>Bacteria</taxon>
        <taxon>Pseudomonadati</taxon>
        <taxon>Pseudomonadota</taxon>
        <taxon>Alphaproteobacteria</taxon>
        <taxon>Sphingomonadales</taxon>
        <taxon>Erythrobacteraceae</taxon>
        <taxon>Erythrobacter/Porphyrobacter group</taxon>
        <taxon>Erythrobacter</taxon>
    </lineage>
</organism>
<keyword evidence="5 9" id="KW-0547">Nucleotide-binding</keyword>
<sequence>MAETDTTPFYITTAISYPNGRPHIGHAYEAIAADVIARFQRLQGRSVRFQTGTDEHGLKMARKAEEQGRKPRDLADEMSGYFRQMCDALNVSYDRFIRTSEPDHHRASQAIWQAMEARGDLYLDRYEGWYSVRDEAYYDESELVEGEGGEKLSPQGTPVEWTIEESWFFRLSKYQQPLLELLKTPGFLEPASRRNEMIAFVEQGLRDLSVSRTSFDWGVKVPGSDGHVMYVWVDALTNYLTGLGYPDDTAQMREFWPASLHLIGKDIVRFHTIYWPAFLMSADLPLPQKVFGHGFLLNRGQKESKSLGNVTDPLELAERFGVDALRYFLMREVAFGQDGSYSPEAIVLRANAELANSFGNLAQRTLSMIAKNMDGKLEAFEQAEADTALLATVSLACETELPREFNALNFSVGIEAWMRAVYACNQYVDEQAPWGLKKTDPERMKAVLQTLFVALRDLAIAIQPVVPEKAASLLDQLGIPAGERSFSALDDREWFNRLVAGGYTVAPPTPLFPRLELPAEEG</sequence>
<proteinExistence type="inferred from homology"/>
<dbReference type="InterPro" id="IPR033911">
    <property type="entry name" value="MetRS_core"/>
</dbReference>
<dbReference type="PANTHER" id="PTHR43326:SF1">
    <property type="entry name" value="METHIONINE--TRNA LIGASE, MITOCHONDRIAL"/>
    <property type="match status" value="1"/>
</dbReference>